<dbReference type="AlphaFoldDB" id="A0A430R5C4"/>
<accession>A0A430R5C4</accession>
<sequence>MKPKERLALEILEAMRRGERFTVAALLQGMLAFRREQKAIVDLLGRNPKEGVALAVLISLSPWFFKEEGGGDRKRLLAPVYEALRGVPLEKEERESVVRFFQEATWPEIRFLRQLTKRLGVEVEVRDLVYAMSWLTRHRTALTRLGVGQFVGVERAEAKEAS</sequence>
<dbReference type="Proteomes" id="UP000286734">
    <property type="component" value="Unassembled WGS sequence"/>
</dbReference>
<evidence type="ECO:0000313" key="5">
    <source>
        <dbReference type="EMBL" id="RTI50945.1"/>
    </source>
</evidence>
<evidence type="ECO:0000313" key="10">
    <source>
        <dbReference type="Proteomes" id="UP000288073"/>
    </source>
</evidence>
<protein>
    <submittedName>
        <fullName evidence="1">Uncharacterized protein</fullName>
    </submittedName>
</protein>
<dbReference type="RefSeq" id="WP_126200667.1">
    <property type="nucleotide sequence ID" value="NZ_PELP01000333.1"/>
</dbReference>
<evidence type="ECO:0000313" key="9">
    <source>
        <dbReference type="Proteomes" id="UP000287467"/>
    </source>
</evidence>
<evidence type="ECO:0000313" key="1">
    <source>
        <dbReference type="EMBL" id="RTH02521.1"/>
    </source>
</evidence>
<evidence type="ECO:0000313" key="8">
    <source>
        <dbReference type="Proteomes" id="UP000287155"/>
    </source>
</evidence>
<dbReference type="Proteomes" id="UP000288073">
    <property type="component" value="Unassembled WGS sequence"/>
</dbReference>
<dbReference type="EMBL" id="PEMW01000377">
    <property type="protein sequence ID" value="RTI50945.1"/>
    <property type="molecule type" value="Genomic_DNA"/>
</dbReference>
<evidence type="ECO:0000313" key="6">
    <source>
        <dbReference type="Proteomes" id="UP000286712"/>
    </source>
</evidence>
<dbReference type="EMBL" id="PELP01000333">
    <property type="protein sequence ID" value="RTH02521.1"/>
    <property type="molecule type" value="Genomic_DNA"/>
</dbReference>
<dbReference type="Proteomes" id="UP000287467">
    <property type="component" value="Unassembled WGS sequence"/>
</dbReference>
<evidence type="ECO:0000313" key="7">
    <source>
        <dbReference type="Proteomes" id="UP000286734"/>
    </source>
</evidence>
<evidence type="ECO:0000313" key="2">
    <source>
        <dbReference type="EMBL" id="RTH25972.1"/>
    </source>
</evidence>
<comment type="caution">
    <text evidence="1">The sequence shown here is derived from an EMBL/GenBank/DDBJ whole genome shotgun (WGS) entry which is preliminary data.</text>
</comment>
<proteinExistence type="predicted"/>
<reference evidence="6 7" key="1">
    <citation type="journal article" date="2019" name="Extremophiles">
        <title>Biogeography of thermophiles and predominance of Thermus scotoductus in domestic water heaters.</title>
        <authorList>
            <person name="Wilpiszeski R.L."/>
            <person name="Zhang Z."/>
            <person name="House C.H."/>
        </authorList>
    </citation>
    <scope>NUCLEOTIDE SEQUENCE [LARGE SCALE GENOMIC DNA]</scope>
    <source>
        <strain evidence="4 10">10_S10</strain>
        <strain evidence="3 8">14_S14</strain>
        <strain evidence="5 9">1_S1</strain>
        <strain evidence="2 6">27_S27</strain>
        <strain evidence="1 7">34_S34</strain>
    </source>
</reference>
<dbReference type="EMBL" id="PEMJ01000312">
    <property type="protein sequence ID" value="RTI13164.1"/>
    <property type="molecule type" value="Genomic_DNA"/>
</dbReference>
<dbReference type="Proteomes" id="UP000287155">
    <property type="component" value="Unassembled WGS sequence"/>
</dbReference>
<name>A0A430R5C4_THESC</name>
<dbReference type="EMBL" id="PELW01000144">
    <property type="protein sequence ID" value="RTH25972.1"/>
    <property type="molecule type" value="Genomic_DNA"/>
</dbReference>
<evidence type="ECO:0000313" key="4">
    <source>
        <dbReference type="EMBL" id="RTI18299.1"/>
    </source>
</evidence>
<organism evidence="1 7">
    <name type="scientific">Thermus scotoductus</name>
    <dbReference type="NCBI Taxonomy" id="37636"/>
    <lineage>
        <taxon>Bacteria</taxon>
        <taxon>Thermotogati</taxon>
        <taxon>Deinococcota</taxon>
        <taxon>Deinococci</taxon>
        <taxon>Thermales</taxon>
        <taxon>Thermaceae</taxon>
        <taxon>Thermus</taxon>
    </lineage>
</organism>
<dbReference type="EMBL" id="PEMN01000122">
    <property type="protein sequence ID" value="RTI18299.1"/>
    <property type="molecule type" value="Genomic_DNA"/>
</dbReference>
<evidence type="ECO:0000313" key="3">
    <source>
        <dbReference type="EMBL" id="RTI13164.1"/>
    </source>
</evidence>
<dbReference type="Proteomes" id="UP000286712">
    <property type="component" value="Unassembled WGS sequence"/>
</dbReference>
<gene>
    <name evidence="5" type="ORF">CSW14_09950</name>
    <name evidence="4" type="ORF">CSW23_04955</name>
    <name evidence="3" type="ORF">CSW27_08885</name>
    <name evidence="2" type="ORF">CSW40_06060</name>
    <name evidence="1" type="ORF">CSW47_10520</name>
</gene>